<dbReference type="HOGENOM" id="CLU_2195268_0_0_14"/>
<dbReference type="KEGG" id="sdi:SDIMI_v3c06360"/>
<accession>S5MK46</accession>
<dbReference type="AlphaFoldDB" id="S5MK46"/>
<dbReference type="RefSeq" id="WP_020836572.1">
    <property type="nucleotide sequence ID" value="NC_021833.1"/>
</dbReference>
<dbReference type="STRING" id="1276221.SDIMI_v3c06360"/>
<name>S5MK46_9MOLU</name>
<sequence length="108" mass="12739">MNNSIKEISKRIIPLSAFNSLNENGFDVISYDIDENSFYDIVASSDPLTSVNLLRSFYMYYKIYLNKYFIRPLLTSDPLKIEEILENEKQLKDRVQNIINSLERKIIH</sequence>
<keyword evidence="2" id="KW-1185">Reference proteome</keyword>
<reference evidence="1 2" key="1">
    <citation type="journal article" date="2013" name="Genome Biol. Evol.">
        <title>Comparison of metabolic capacities and inference of gene content evolution in mosquito-associated Spiroplasma diminutum and S. taiwanense.</title>
        <authorList>
            <person name="Lo W.S."/>
            <person name="Ku C."/>
            <person name="Chen L.L."/>
            <person name="Chang T.H."/>
            <person name="Kuo C.H."/>
        </authorList>
    </citation>
    <scope>NUCLEOTIDE SEQUENCE [LARGE SCALE GENOMIC DNA]</scope>
    <source>
        <strain evidence="1">CUAS-1</strain>
    </source>
</reference>
<dbReference type="InParanoid" id="S5MK46"/>
<protein>
    <submittedName>
        <fullName evidence="1">Uncharacterized protein</fullName>
    </submittedName>
</protein>
<proteinExistence type="predicted"/>
<dbReference type="PATRIC" id="fig|1276221.3.peg.638"/>
<dbReference type="EMBL" id="CP005076">
    <property type="protein sequence ID" value="AGR42340.1"/>
    <property type="molecule type" value="Genomic_DNA"/>
</dbReference>
<dbReference type="Proteomes" id="UP000014983">
    <property type="component" value="Chromosome"/>
</dbReference>
<evidence type="ECO:0000313" key="2">
    <source>
        <dbReference type="Proteomes" id="UP000014983"/>
    </source>
</evidence>
<gene>
    <name evidence="1" type="ORF">SDIMI_v3c06360</name>
</gene>
<dbReference type="OrthoDB" id="389617at2"/>
<organism evidence="1 2">
    <name type="scientific">Spiroplasma diminutum CUAS-1</name>
    <dbReference type="NCBI Taxonomy" id="1276221"/>
    <lineage>
        <taxon>Bacteria</taxon>
        <taxon>Bacillati</taxon>
        <taxon>Mycoplasmatota</taxon>
        <taxon>Mollicutes</taxon>
        <taxon>Entomoplasmatales</taxon>
        <taxon>Spiroplasmataceae</taxon>
        <taxon>Spiroplasma</taxon>
    </lineage>
</organism>
<evidence type="ECO:0000313" key="1">
    <source>
        <dbReference type="EMBL" id="AGR42340.1"/>
    </source>
</evidence>